<evidence type="ECO:0000256" key="1">
    <source>
        <dbReference type="ARBA" id="ARBA00010617"/>
    </source>
</evidence>
<organism evidence="5 6">
    <name type="scientific">Fusarium albosuccineum</name>
    <dbReference type="NCBI Taxonomy" id="1237068"/>
    <lineage>
        <taxon>Eukaryota</taxon>
        <taxon>Fungi</taxon>
        <taxon>Dikarya</taxon>
        <taxon>Ascomycota</taxon>
        <taxon>Pezizomycotina</taxon>
        <taxon>Sordariomycetes</taxon>
        <taxon>Hypocreomycetidae</taxon>
        <taxon>Hypocreales</taxon>
        <taxon>Nectriaceae</taxon>
        <taxon>Fusarium</taxon>
        <taxon>Fusarium decemcellulare species complex</taxon>
    </lineage>
</organism>
<comment type="similarity">
    <text evidence="1">Belongs to the cytochrome P450 family.</text>
</comment>
<name>A0A8H4KXM6_9HYPO</name>
<comment type="caution">
    <text evidence="5">The sequence shown here is derived from an EMBL/GenBank/DDBJ whole genome shotgun (WGS) entry which is preliminary data.</text>
</comment>
<gene>
    <name evidence="5" type="ORF">FALBO_13889</name>
</gene>
<dbReference type="PANTHER" id="PTHR24305">
    <property type="entry name" value="CYTOCHROME P450"/>
    <property type="match status" value="1"/>
</dbReference>
<keyword evidence="3" id="KW-0479">Metal-binding</keyword>
<dbReference type="Proteomes" id="UP000554235">
    <property type="component" value="Unassembled WGS sequence"/>
</dbReference>
<accession>A0A8H4KXM6</accession>
<sequence length="285" mass="32528">MPIEDWVQSSGWVLKTVPNMFATLSSKPHSVRKRMISNVYSKSYIQSSQASKCQMTEILLNRVLPALRTSSLPANGNLAHSDIEVFRLFLAIAMDLITAYIFGLSGGTDFITQESYRRDWQEMYLARANYPFCIQEVPKLTAFCTNWFPWFRVYPEWVDKSNAELSRWNWNLYENVKNQRNGLNEGGKRNDADEPVVYDALEAGIDRESKVNGESSVLYTTSILQRDQAIASELMDHSLAGQETAGIALAYATWHISRSPKLQQQLRDEIALLELLLKFNLILTT</sequence>
<keyword evidence="5" id="KW-0503">Monooxygenase</keyword>
<dbReference type="OrthoDB" id="1470350at2759"/>
<dbReference type="GO" id="GO:0020037">
    <property type="term" value="F:heme binding"/>
    <property type="evidence" value="ECO:0007669"/>
    <property type="project" value="InterPro"/>
</dbReference>
<dbReference type="GO" id="GO:0004497">
    <property type="term" value="F:monooxygenase activity"/>
    <property type="evidence" value="ECO:0007669"/>
    <property type="project" value="UniProtKB-KW"/>
</dbReference>
<dbReference type="SUPFAM" id="SSF48264">
    <property type="entry name" value="Cytochrome P450"/>
    <property type="match status" value="1"/>
</dbReference>
<dbReference type="Gene3D" id="1.10.630.10">
    <property type="entry name" value="Cytochrome P450"/>
    <property type="match status" value="1"/>
</dbReference>
<protein>
    <submittedName>
        <fullName evidence="5">Benzoate 4-monooxygenase cytochrome P450</fullName>
    </submittedName>
</protein>
<evidence type="ECO:0000313" key="5">
    <source>
        <dbReference type="EMBL" id="KAF4459355.1"/>
    </source>
</evidence>
<evidence type="ECO:0000313" key="6">
    <source>
        <dbReference type="Proteomes" id="UP000554235"/>
    </source>
</evidence>
<dbReference type="InterPro" id="IPR036396">
    <property type="entry name" value="Cyt_P450_sf"/>
</dbReference>
<evidence type="ECO:0000256" key="3">
    <source>
        <dbReference type="ARBA" id="ARBA00022723"/>
    </source>
</evidence>
<dbReference type="InterPro" id="IPR050121">
    <property type="entry name" value="Cytochrome_P450_monoxygenase"/>
</dbReference>
<evidence type="ECO:0000256" key="2">
    <source>
        <dbReference type="ARBA" id="ARBA00022617"/>
    </source>
</evidence>
<reference evidence="5 6" key="1">
    <citation type="submission" date="2020-01" db="EMBL/GenBank/DDBJ databases">
        <title>Identification and distribution of gene clusters putatively required for synthesis of sphingolipid metabolism inhibitors in phylogenetically diverse species of the filamentous fungus Fusarium.</title>
        <authorList>
            <person name="Kim H.-S."/>
            <person name="Busman M."/>
            <person name="Brown D.W."/>
            <person name="Divon H."/>
            <person name="Uhlig S."/>
            <person name="Proctor R.H."/>
        </authorList>
    </citation>
    <scope>NUCLEOTIDE SEQUENCE [LARGE SCALE GENOMIC DNA]</scope>
    <source>
        <strain evidence="5 6">NRRL 20459</strain>
    </source>
</reference>
<dbReference type="AlphaFoldDB" id="A0A8H4KXM6"/>
<proteinExistence type="inferred from homology"/>
<keyword evidence="6" id="KW-1185">Reference proteome</keyword>
<keyword evidence="5" id="KW-0560">Oxidoreductase</keyword>
<dbReference type="EMBL" id="JAADYS010002193">
    <property type="protein sequence ID" value="KAF4459355.1"/>
    <property type="molecule type" value="Genomic_DNA"/>
</dbReference>
<keyword evidence="4" id="KW-0408">Iron</keyword>
<dbReference type="GO" id="GO:0016705">
    <property type="term" value="F:oxidoreductase activity, acting on paired donors, with incorporation or reduction of molecular oxygen"/>
    <property type="evidence" value="ECO:0007669"/>
    <property type="project" value="InterPro"/>
</dbReference>
<keyword evidence="2" id="KW-0349">Heme</keyword>
<dbReference type="GO" id="GO:0005506">
    <property type="term" value="F:iron ion binding"/>
    <property type="evidence" value="ECO:0007669"/>
    <property type="project" value="InterPro"/>
</dbReference>
<evidence type="ECO:0000256" key="4">
    <source>
        <dbReference type="ARBA" id="ARBA00023004"/>
    </source>
</evidence>
<dbReference type="PANTHER" id="PTHR24305:SF166">
    <property type="entry name" value="CYTOCHROME P450 12A4, MITOCHONDRIAL-RELATED"/>
    <property type="match status" value="1"/>
</dbReference>